<reference evidence="6 7" key="1">
    <citation type="journal article" date="2019" name="Int. J. Syst. Evol. Microbiol.">
        <title>The Global Catalogue of Microorganisms (GCM) 10K type strain sequencing project: providing services to taxonomists for standard genome sequencing and annotation.</title>
        <authorList>
            <consortium name="The Broad Institute Genomics Platform"/>
            <consortium name="The Broad Institute Genome Sequencing Center for Infectious Disease"/>
            <person name="Wu L."/>
            <person name="Ma J."/>
        </authorList>
    </citation>
    <scope>NUCLEOTIDE SEQUENCE [LARGE SCALE GENOMIC DNA]</scope>
    <source>
        <strain evidence="6 7">XZGYJ-43</strain>
    </source>
</reference>
<dbReference type="EMBL" id="JBHTAR010000004">
    <property type="protein sequence ID" value="MFC7198416.1"/>
    <property type="molecule type" value="Genomic_DNA"/>
</dbReference>
<dbReference type="PANTHER" id="PTHR33204">
    <property type="entry name" value="TRANSCRIPTIONAL REGULATOR, MARR FAMILY"/>
    <property type="match status" value="1"/>
</dbReference>
<dbReference type="InterPro" id="IPR036390">
    <property type="entry name" value="WH_DNA-bd_sf"/>
</dbReference>
<keyword evidence="3" id="KW-0804">Transcription</keyword>
<feature type="region of interest" description="Disordered" evidence="4">
    <location>
        <begin position="160"/>
        <end position="179"/>
    </location>
</feature>
<dbReference type="Pfam" id="PF01638">
    <property type="entry name" value="HxlR"/>
    <property type="match status" value="1"/>
</dbReference>
<evidence type="ECO:0000256" key="4">
    <source>
        <dbReference type="SAM" id="MobiDB-lite"/>
    </source>
</evidence>
<dbReference type="Proteomes" id="UP001596447">
    <property type="component" value="Unassembled WGS sequence"/>
</dbReference>
<evidence type="ECO:0000259" key="5">
    <source>
        <dbReference type="PROSITE" id="PS51118"/>
    </source>
</evidence>
<feature type="domain" description="HTH hxlR-type" evidence="5">
    <location>
        <begin position="11"/>
        <end position="109"/>
    </location>
</feature>
<dbReference type="RefSeq" id="WP_382215823.1">
    <property type="nucleotide sequence ID" value="NZ_JBHTAR010000004.1"/>
</dbReference>
<feature type="compositionally biased region" description="Polar residues" evidence="4">
    <location>
        <begin position="167"/>
        <end position="179"/>
    </location>
</feature>
<protein>
    <submittedName>
        <fullName evidence="6">Winged helix-turn-helix transcriptional regulator</fullName>
    </submittedName>
</protein>
<keyword evidence="2" id="KW-0238">DNA-binding</keyword>
<dbReference type="Gene3D" id="1.10.10.10">
    <property type="entry name" value="Winged helix-like DNA-binding domain superfamily/Winged helix DNA-binding domain"/>
    <property type="match status" value="1"/>
</dbReference>
<dbReference type="InterPro" id="IPR036388">
    <property type="entry name" value="WH-like_DNA-bd_sf"/>
</dbReference>
<name>A0ABD5YZ23_9EURY</name>
<gene>
    <name evidence="6" type="ORF">ACFQJ9_02920</name>
</gene>
<organism evidence="6 7">
    <name type="scientific">Halospeciosus flavus</name>
    <dbReference type="NCBI Taxonomy" id="3032283"/>
    <lineage>
        <taxon>Archaea</taxon>
        <taxon>Methanobacteriati</taxon>
        <taxon>Methanobacteriota</taxon>
        <taxon>Stenosarchaea group</taxon>
        <taxon>Halobacteria</taxon>
        <taxon>Halobacteriales</taxon>
        <taxon>Halobacteriaceae</taxon>
        <taxon>Halospeciosus</taxon>
    </lineage>
</organism>
<dbReference type="AlphaFoldDB" id="A0ABD5YZ23"/>
<evidence type="ECO:0000256" key="3">
    <source>
        <dbReference type="ARBA" id="ARBA00023163"/>
    </source>
</evidence>
<sequence>MTMTDVSGWQQSWHQLREVLGSKWAFHVLRLLSDRKYGFNEMQRSSDGVTATMLSRRLKELQCHGFVEKHVEATTPPSTTYELTEDGREFVTVLEQMEGLVDLVECSDGSECASTADSSKCVTVQESVRPFPSSVDSLSCPASIGHSRYPASYLTTPNVRRMRRASDASSTGRSGSHYS</sequence>
<evidence type="ECO:0000256" key="1">
    <source>
        <dbReference type="ARBA" id="ARBA00023015"/>
    </source>
</evidence>
<dbReference type="PANTHER" id="PTHR33204:SF37">
    <property type="entry name" value="HTH-TYPE TRANSCRIPTIONAL REGULATOR YODB"/>
    <property type="match status" value="1"/>
</dbReference>
<dbReference type="PROSITE" id="PS51118">
    <property type="entry name" value="HTH_HXLR"/>
    <property type="match status" value="1"/>
</dbReference>
<keyword evidence="1" id="KW-0805">Transcription regulation</keyword>
<dbReference type="InterPro" id="IPR002577">
    <property type="entry name" value="HTH_HxlR"/>
</dbReference>
<dbReference type="GO" id="GO:0003677">
    <property type="term" value="F:DNA binding"/>
    <property type="evidence" value="ECO:0007669"/>
    <property type="project" value="UniProtKB-KW"/>
</dbReference>
<keyword evidence="7" id="KW-1185">Reference proteome</keyword>
<proteinExistence type="predicted"/>
<dbReference type="SUPFAM" id="SSF46785">
    <property type="entry name" value="Winged helix' DNA-binding domain"/>
    <property type="match status" value="1"/>
</dbReference>
<comment type="caution">
    <text evidence="6">The sequence shown here is derived from an EMBL/GenBank/DDBJ whole genome shotgun (WGS) entry which is preliminary data.</text>
</comment>
<evidence type="ECO:0000313" key="7">
    <source>
        <dbReference type="Proteomes" id="UP001596447"/>
    </source>
</evidence>
<evidence type="ECO:0000256" key="2">
    <source>
        <dbReference type="ARBA" id="ARBA00023125"/>
    </source>
</evidence>
<accession>A0ABD5YZ23</accession>
<evidence type="ECO:0000313" key="6">
    <source>
        <dbReference type="EMBL" id="MFC7198416.1"/>
    </source>
</evidence>